<feature type="compositionally biased region" description="Low complexity" evidence="1">
    <location>
        <begin position="403"/>
        <end position="420"/>
    </location>
</feature>
<sequence length="649" mass="71407">MESYGSSPRSAMCGVFDCFSAKENAREKRDSYAHKRASRRIGVERQMRVVHNQPHLVEPMKLTVYDDLPATPVTLQQPSQVSRFVHQSRKSISRASTRASLAARRHTHLKPSISKPEAVLPADGCQLRRNPSFRPLQLSIYLSDKRLSELPEFDALSFTEEGTIKIPPRALIRTQSEELLRPRSPILREYATAKPASMFEQSLSRRMSHVRQKTDSTVLSTSRPPSEYDALHSHPVSWYSLPGIPSTMQFATAPTRSKTTILSPMKEEFTPPSSAAVIVNGTMLIFPEVDAYRVPTETAHSSLLPPAPGQTNDPAAPSPIIDPGPNRRTTIITKHKMKISESASILLASSNTLARTRAATLDQALIQTTETSQQARGYFHTDYKTNNRINQWLDNDSKDSTGRSRNSSTSTIKTTTTTSSFAEHRRKRSQFYQLNQAKPAVVTTVIPQTEEEKVPSPSANKAHKTPTPLTLYKPFPPASGPQPSVNAANRGRPKSSVSLKSHARTQTASTVASTVATDVLFEQPETPALEREDSFSSAVAFPRSSVRKTYDAESMTTVDMDMKSRTGTMKSSYTAASFPCQRSPSPTPGEIIAVTKGLEAGFVFRGSTPSPATPSPRTPLSAKTRDVEKMLFEMCAAGGYRRVNVGVAF</sequence>
<organism evidence="2 3">
    <name type="scientific">Lithohypha guttulata</name>
    <dbReference type="NCBI Taxonomy" id="1690604"/>
    <lineage>
        <taxon>Eukaryota</taxon>
        <taxon>Fungi</taxon>
        <taxon>Dikarya</taxon>
        <taxon>Ascomycota</taxon>
        <taxon>Pezizomycotina</taxon>
        <taxon>Eurotiomycetes</taxon>
        <taxon>Chaetothyriomycetidae</taxon>
        <taxon>Chaetothyriales</taxon>
        <taxon>Trichomeriaceae</taxon>
        <taxon>Lithohypha</taxon>
    </lineage>
</organism>
<name>A0ABR0KDH9_9EURO</name>
<keyword evidence="3" id="KW-1185">Reference proteome</keyword>
<feature type="region of interest" description="Disordered" evidence="1">
    <location>
        <begin position="206"/>
        <end position="227"/>
    </location>
</feature>
<protein>
    <submittedName>
        <fullName evidence="2">Uncharacterized protein</fullName>
    </submittedName>
</protein>
<evidence type="ECO:0000313" key="2">
    <source>
        <dbReference type="EMBL" id="KAK5093136.1"/>
    </source>
</evidence>
<accession>A0ABR0KDH9</accession>
<proteinExistence type="predicted"/>
<feature type="region of interest" description="Disordered" evidence="1">
    <location>
        <begin position="449"/>
        <end position="511"/>
    </location>
</feature>
<evidence type="ECO:0000313" key="3">
    <source>
        <dbReference type="Proteomes" id="UP001345013"/>
    </source>
</evidence>
<feature type="region of interest" description="Disordered" evidence="1">
    <location>
        <begin position="299"/>
        <end position="327"/>
    </location>
</feature>
<gene>
    <name evidence="2" type="ORF">LTR24_004539</name>
</gene>
<reference evidence="2 3" key="1">
    <citation type="submission" date="2023-08" db="EMBL/GenBank/DDBJ databases">
        <title>Black Yeasts Isolated from many extreme environments.</title>
        <authorList>
            <person name="Coleine C."/>
            <person name="Stajich J.E."/>
            <person name="Selbmann L."/>
        </authorList>
    </citation>
    <scope>NUCLEOTIDE SEQUENCE [LARGE SCALE GENOMIC DNA]</scope>
    <source>
        <strain evidence="2 3">CCFEE 5885</strain>
    </source>
</reference>
<dbReference type="Proteomes" id="UP001345013">
    <property type="component" value="Unassembled WGS sequence"/>
</dbReference>
<feature type="compositionally biased region" description="Polar residues" evidence="1">
    <location>
        <begin position="215"/>
        <end position="224"/>
    </location>
</feature>
<feature type="region of interest" description="Disordered" evidence="1">
    <location>
        <begin position="392"/>
        <end position="425"/>
    </location>
</feature>
<evidence type="ECO:0000256" key="1">
    <source>
        <dbReference type="SAM" id="MobiDB-lite"/>
    </source>
</evidence>
<comment type="caution">
    <text evidence="2">The sequence shown here is derived from an EMBL/GenBank/DDBJ whole genome shotgun (WGS) entry which is preliminary data.</text>
</comment>
<dbReference type="EMBL" id="JAVRRG010000047">
    <property type="protein sequence ID" value="KAK5093136.1"/>
    <property type="molecule type" value="Genomic_DNA"/>
</dbReference>